<sequence>MLAFVIPTQHQSIANFTASDKNGYIDVRMYVSTHTHTQIHVTLNIILSI</sequence>
<dbReference type="AlphaFoldDB" id="A0A2P2NHK4"/>
<dbReference type="EMBL" id="GGEC01061460">
    <property type="protein sequence ID" value="MBX41944.1"/>
    <property type="molecule type" value="Transcribed_RNA"/>
</dbReference>
<accession>A0A2P2NHK4</accession>
<evidence type="ECO:0000313" key="1">
    <source>
        <dbReference type="EMBL" id="MBX41944.1"/>
    </source>
</evidence>
<protein>
    <submittedName>
        <fullName evidence="1">Uncharacterized protein</fullName>
    </submittedName>
</protein>
<proteinExistence type="predicted"/>
<reference evidence="1" key="1">
    <citation type="submission" date="2018-02" db="EMBL/GenBank/DDBJ databases">
        <title>Rhizophora mucronata_Transcriptome.</title>
        <authorList>
            <person name="Meera S.P."/>
            <person name="Sreeshan A."/>
            <person name="Augustine A."/>
        </authorList>
    </citation>
    <scope>NUCLEOTIDE SEQUENCE</scope>
    <source>
        <tissue evidence="1">Leaf</tissue>
    </source>
</reference>
<organism evidence="1">
    <name type="scientific">Rhizophora mucronata</name>
    <name type="common">Asiatic mangrove</name>
    <dbReference type="NCBI Taxonomy" id="61149"/>
    <lineage>
        <taxon>Eukaryota</taxon>
        <taxon>Viridiplantae</taxon>
        <taxon>Streptophyta</taxon>
        <taxon>Embryophyta</taxon>
        <taxon>Tracheophyta</taxon>
        <taxon>Spermatophyta</taxon>
        <taxon>Magnoliopsida</taxon>
        <taxon>eudicotyledons</taxon>
        <taxon>Gunneridae</taxon>
        <taxon>Pentapetalae</taxon>
        <taxon>rosids</taxon>
        <taxon>fabids</taxon>
        <taxon>Malpighiales</taxon>
        <taxon>Rhizophoraceae</taxon>
        <taxon>Rhizophora</taxon>
    </lineage>
</organism>
<name>A0A2P2NHK4_RHIMU</name>